<keyword evidence="1" id="KW-0175">Coiled coil</keyword>
<evidence type="ECO:0000256" key="1">
    <source>
        <dbReference type="SAM" id="Coils"/>
    </source>
</evidence>
<dbReference type="EMBL" id="BKCJ010420511">
    <property type="protein sequence ID" value="GFA41820.1"/>
    <property type="molecule type" value="Genomic_DNA"/>
</dbReference>
<protein>
    <submittedName>
        <fullName evidence="3">Uncharacterized protein</fullName>
    </submittedName>
</protein>
<gene>
    <name evidence="3" type="ORF">Tci_613792</name>
</gene>
<organism evidence="3">
    <name type="scientific">Tanacetum cinerariifolium</name>
    <name type="common">Dalmatian daisy</name>
    <name type="synonym">Chrysanthemum cinerariifolium</name>
    <dbReference type="NCBI Taxonomy" id="118510"/>
    <lineage>
        <taxon>Eukaryota</taxon>
        <taxon>Viridiplantae</taxon>
        <taxon>Streptophyta</taxon>
        <taxon>Embryophyta</taxon>
        <taxon>Tracheophyta</taxon>
        <taxon>Spermatophyta</taxon>
        <taxon>Magnoliopsida</taxon>
        <taxon>eudicotyledons</taxon>
        <taxon>Gunneridae</taxon>
        <taxon>Pentapetalae</taxon>
        <taxon>asterids</taxon>
        <taxon>campanulids</taxon>
        <taxon>Asterales</taxon>
        <taxon>Asteraceae</taxon>
        <taxon>Asteroideae</taxon>
        <taxon>Anthemideae</taxon>
        <taxon>Anthemidinae</taxon>
        <taxon>Tanacetum</taxon>
    </lineage>
</organism>
<evidence type="ECO:0000256" key="2">
    <source>
        <dbReference type="SAM" id="MobiDB-lite"/>
    </source>
</evidence>
<feature type="coiled-coil region" evidence="1">
    <location>
        <begin position="349"/>
        <end position="393"/>
    </location>
</feature>
<name>A0A699JMJ0_TANCI</name>
<reference evidence="3" key="1">
    <citation type="journal article" date="2019" name="Sci. Rep.">
        <title>Draft genome of Tanacetum cinerariifolium, the natural source of mosquito coil.</title>
        <authorList>
            <person name="Yamashiro T."/>
            <person name="Shiraishi A."/>
            <person name="Satake H."/>
            <person name="Nakayama K."/>
        </authorList>
    </citation>
    <scope>NUCLEOTIDE SEQUENCE</scope>
</reference>
<evidence type="ECO:0000313" key="3">
    <source>
        <dbReference type="EMBL" id="GFA41820.1"/>
    </source>
</evidence>
<feature type="compositionally biased region" description="Basic residues" evidence="2">
    <location>
        <begin position="57"/>
        <end position="67"/>
    </location>
</feature>
<accession>A0A699JMJ0</accession>
<feature type="non-terminal residue" evidence="3">
    <location>
        <position position="1"/>
    </location>
</feature>
<comment type="caution">
    <text evidence="3">The sequence shown here is derived from an EMBL/GenBank/DDBJ whole genome shotgun (WGS) entry which is preliminary data.</text>
</comment>
<proteinExistence type="predicted"/>
<sequence>FVQLIINHQLGDMTHRKEIFDTLSLTKKVFANMKMVGIFQANVQTIPIPTEPSNSKPQKKHKPKRKHTQEPEVPSIESLAKHNLPSPSHDLLPIGEDSLKLKELMDFRTNLSNKFLDLESEVIGIKSTYQARIEKLESMVERLEEKNMVLKELKSVHSIINFDEPVMKKEKSSKQEKKIAHIDADVEINLEKTQAKAYNLDLDHQEKVLSILDATEEEPVDVEEVLEVVKAAKLITKVVTTAGATKVVILRKIRCVIIQDPKETKTTVTMQPTLDEEVARQLEAELNADINWNAVIGQIKRSERLTDAVMKYQDQKKKPFTEAQSRRNMIVYLKNMVHKGVKFLEKEVRQEKEVKVESSKREGRSLEQEIVKKQKIEQETEELKKHLQIVLDDGDDDDVYTDAIPLASKIPIVDYKIHAERNRPYFKIIIADENHMLFISFSTMTKNFDREDLESLWKIIRERFGKT</sequence>
<dbReference type="AlphaFoldDB" id="A0A699JMJ0"/>
<feature type="region of interest" description="Disordered" evidence="2">
    <location>
        <begin position="47"/>
        <end position="91"/>
    </location>
</feature>
<feature type="coiled-coil region" evidence="1">
    <location>
        <begin position="126"/>
        <end position="156"/>
    </location>
</feature>